<evidence type="ECO:0000313" key="4">
    <source>
        <dbReference type="Proteomes" id="UP000813461"/>
    </source>
</evidence>
<evidence type="ECO:0000256" key="1">
    <source>
        <dbReference type="SAM" id="Coils"/>
    </source>
</evidence>
<feature type="region of interest" description="Disordered" evidence="2">
    <location>
        <begin position="414"/>
        <end position="437"/>
    </location>
</feature>
<dbReference type="AlphaFoldDB" id="A0A8K0RGG2"/>
<dbReference type="Proteomes" id="UP000813461">
    <property type="component" value="Unassembled WGS sequence"/>
</dbReference>
<sequence length="824" mass="92463">MSSGSVTVPPDEGVAPLNFIYACQICCYSFADVYEGRNETVRGLSDGINPKERLVTHLYLASCCHVFCGSHLEGGGPAFHPDGQRPKAPCPVCMKEKNDKASRDLYSIRGFQQNEYDPMIPATWFKAPPAGFEGNGKETEALRFQYLALVRYCQNTHSTRKPIQDELAHNKKKLASMQDLASEEHAKVLTLQQEVDKLKASQQDFNDVSAELKRLQNVEQEVEQYRRLNVNPKDLETFKNNKDAIRHYLKLVPMLLEQNEKMKQRLASLGFAMALEPVPNLKEFDLDELDDDGGMNSRHNGNPAAAFRKTASSHTVGRSAHASGEAAMGPSSPFTQRPLKRQRVDSPLPSNIQLDAPTSRDVMPPPQKPLSKMHSVRKLFPSLKKRFAGGRSTPAPGEHNRNYDEHMYEDERWDGGTYDSARNQQPLHSRHRGDTPYMSGALPVEHTSETSAPHGSRHVANGGVEADKSDFTFRTSSPVKLKQHSSEHQPVQLPTEPSYIRLMDGLSYESGMELGLRDPRTNRTNIGHATVSNRQVRPQHEARAMDFISDDWQNGHSFLQQSPLGVSGATGLFPGRSPINRTDGYDSRPFGNGTLNPMTPAPPRQHQAGHQADSVVSQVVERRPGGTSHAWNHRIAEPQDSSSRSAAFQSRSSRMTETQSGRREPPSVNGLSFFDSPVISKQRHLQNKQQRYQIDHLPPRRQFQGRNLDSSGYITRPDAGRSPFFRDSAYGSSRERPTCYQQQNSSETTAIPYPSFQRSSYARKGRLTSKMPSIVSSRSPNRTRPQWEGLQCMGVRSSRNDFDSESVYRDRGLFPSTVRRSVRR</sequence>
<feature type="compositionally biased region" description="Polar residues" evidence="2">
    <location>
        <begin position="739"/>
        <end position="749"/>
    </location>
</feature>
<dbReference type="EMBL" id="JAGMVJ010000001">
    <property type="protein sequence ID" value="KAH7094380.1"/>
    <property type="molecule type" value="Genomic_DNA"/>
</dbReference>
<organism evidence="3 4">
    <name type="scientific">Paraphoma chrysanthemicola</name>
    <dbReference type="NCBI Taxonomy" id="798071"/>
    <lineage>
        <taxon>Eukaryota</taxon>
        <taxon>Fungi</taxon>
        <taxon>Dikarya</taxon>
        <taxon>Ascomycota</taxon>
        <taxon>Pezizomycotina</taxon>
        <taxon>Dothideomycetes</taxon>
        <taxon>Pleosporomycetidae</taxon>
        <taxon>Pleosporales</taxon>
        <taxon>Pleosporineae</taxon>
        <taxon>Phaeosphaeriaceae</taxon>
        <taxon>Paraphoma</taxon>
    </lineage>
</organism>
<evidence type="ECO:0000256" key="2">
    <source>
        <dbReference type="SAM" id="MobiDB-lite"/>
    </source>
</evidence>
<name>A0A8K0RGG2_9PLEO</name>
<feature type="compositionally biased region" description="Low complexity" evidence="2">
    <location>
        <begin position="641"/>
        <end position="653"/>
    </location>
</feature>
<feature type="compositionally biased region" description="Polar residues" evidence="2">
    <location>
        <begin position="770"/>
        <end position="784"/>
    </location>
</feature>
<comment type="caution">
    <text evidence="3">The sequence shown here is derived from an EMBL/GenBank/DDBJ whole genome shotgun (WGS) entry which is preliminary data.</text>
</comment>
<evidence type="ECO:0000313" key="3">
    <source>
        <dbReference type="EMBL" id="KAH7094380.1"/>
    </source>
</evidence>
<gene>
    <name evidence="3" type="ORF">FB567DRAFT_431769</name>
</gene>
<feature type="coiled-coil region" evidence="1">
    <location>
        <begin position="198"/>
        <end position="228"/>
    </location>
</feature>
<keyword evidence="1" id="KW-0175">Coiled coil</keyword>
<accession>A0A8K0RGG2</accession>
<keyword evidence="4" id="KW-1185">Reference proteome</keyword>
<protein>
    <submittedName>
        <fullName evidence="3">Uncharacterized protein</fullName>
    </submittedName>
</protein>
<feature type="region of interest" description="Disordered" evidence="2">
    <location>
        <begin position="290"/>
        <end position="373"/>
    </location>
</feature>
<proteinExistence type="predicted"/>
<feature type="region of interest" description="Disordered" evidence="2">
    <location>
        <begin position="568"/>
        <end position="751"/>
    </location>
</feature>
<reference evidence="3" key="1">
    <citation type="journal article" date="2021" name="Nat. Commun.">
        <title>Genetic determinants of endophytism in the Arabidopsis root mycobiome.</title>
        <authorList>
            <person name="Mesny F."/>
            <person name="Miyauchi S."/>
            <person name="Thiergart T."/>
            <person name="Pickel B."/>
            <person name="Atanasova L."/>
            <person name="Karlsson M."/>
            <person name="Huettel B."/>
            <person name="Barry K.W."/>
            <person name="Haridas S."/>
            <person name="Chen C."/>
            <person name="Bauer D."/>
            <person name="Andreopoulos W."/>
            <person name="Pangilinan J."/>
            <person name="LaButti K."/>
            <person name="Riley R."/>
            <person name="Lipzen A."/>
            <person name="Clum A."/>
            <person name="Drula E."/>
            <person name="Henrissat B."/>
            <person name="Kohler A."/>
            <person name="Grigoriev I.V."/>
            <person name="Martin F.M."/>
            <person name="Hacquard S."/>
        </authorList>
    </citation>
    <scope>NUCLEOTIDE SEQUENCE</scope>
    <source>
        <strain evidence="3">MPI-SDFR-AT-0120</strain>
    </source>
</reference>
<dbReference type="OrthoDB" id="5410764at2759"/>
<feature type="region of interest" description="Disordered" evidence="2">
    <location>
        <begin position="767"/>
        <end position="786"/>
    </location>
</feature>
<feature type="compositionally biased region" description="Polar residues" evidence="2">
    <location>
        <begin position="704"/>
        <end position="713"/>
    </location>
</feature>